<feature type="transmembrane region" description="Helical" evidence="6">
    <location>
        <begin position="371"/>
        <end position="392"/>
    </location>
</feature>
<dbReference type="PROSITE" id="PS50850">
    <property type="entry name" value="MFS"/>
    <property type="match status" value="1"/>
</dbReference>
<dbReference type="InterPro" id="IPR011701">
    <property type="entry name" value="MFS"/>
</dbReference>
<evidence type="ECO:0000256" key="5">
    <source>
        <dbReference type="SAM" id="MobiDB-lite"/>
    </source>
</evidence>
<feature type="transmembrane region" description="Helical" evidence="6">
    <location>
        <begin position="170"/>
        <end position="191"/>
    </location>
</feature>
<dbReference type="PANTHER" id="PTHR23526">
    <property type="entry name" value="INTEGRAL MEMBRANE TRANSPORT PROTEIN-RELATED"/>
    <property type="match status" value="1"/>
</dbReference>
<feature type="transmembrane region" description="Helical" evidence="6">
    <location>
        <begin position="44"/>
        <end position="62"/>
    </location>
</feature>
<keyword evidence="4 6" id="KW-0472">Membrane</keyword>
<evidence type="ECO:0000313" key="8">
    <source>
        <dbReference type="EMBL" id="MBE2999641.1"/>
    </source>
</evidence>
<dbReference type="Gene3D" id="1.20.1250.20">
    <property type="entry name" value="MFS general substrate transporter like domains"/>
    <property type="match status" value="1"/>
</dbReference>
<evidence type="ECO:0000313" key="9">
    <source>
        <dbReference type="Proteomes" id="UP000806528"/>
    </source>
</evidence>
<evidence type="ECO:0000256" key="6">
    <source>
        <dbReference type="SAM" id="Phobius"/>
    </source>
</evidence>
<gene>
    <name evidence="8" type="ORF">IDM40_13115</name>
</gene>
<feature type="domain" description="Major facilitator superfamily (MFS) profile" evidence="7">
    <location>
        <begin position="8"/>
        <end position="412"/>
    </location>
</feature>
<feature type="transmembrane region" description="Helical" evidence="6">
    <location>
        <begin position="324"/>
        <end position="350"/>
    </location>
</feature>
<dbReference type="Proteomes" id="UP000806528">
    <property type="component" value="Unassembled WGS sequence"/>
</dbReference>
<dbReference type="PANTHER" id="PTHR23526:SF4">
    <property type="entry name" value="INTEGRAL MEMBRANE TRANSPORT PROTEIN"/>
    <property type="match status" value="1"/>
</dbReference>
<feature type="transmembrane region" description="Helical" evidence="6">
    <location>
        <begin position="234"/>
        <end position="258"/>
    </location>
</feature>
<dbReference type="SUPFAM" id="SSF103473">
    <property type="entry name" value="MFS general substrate transporter"/>
    <property type="match status" value="1"/>
</dbReference>
<dbReference type="EMBL" id="JADBGI010000010">
    <property type="protein sequence ID" value="MBE2999641.1"/>
    <property type="molecule type" value="Genomic_DNA"/>
</dbReference>
<dbReference type="InterPro" id="IPR036259">
    <property type="entry name" value="MFS_trans_sf"/>
</dbReference>
<evidence type="ECO:0000256" key="2">
    <source>
        <dbReference type="ARBA" id="ARBA00022692"/>
    </source>
</evidence>
<organism evidence="8 9">
    <name type="scientific">Nocardiopsis coralli</name>
    <dbReference type="NCBI Taxonomy" id="2772213"/>
    <lineage>
        <taxon>Bacteria</taxon>
        <taxon>Bacillati</taxon>
        <taxon>Actinomycetota</taxon>
        <taxon>Actinomycetes</taxon>
        <taxon>Streptosporangiales</taxon>
        <taxon>Nocardiopsidaceae</taxon>
        <taxon>Nocardiopsis</taxon>
    </lineage>
</organism>
<name>A0ABR9P745_9ACTN</name>
<evidence type="ECO:0000256" key="1">
    <source>
        <dbReference type="ARBA" id="ARBA00004651"/>
    </source>
</evidence>
<keyword evidence="9" id="KW-1185">Reference proteome</keyword>
<keyword evidence="2 6" id="KW-0812">Transmembrane</keyword>
<dbReference type="InterPro" id="IPR020846">
    <property type="entry name" value="MFS_dom"/>
</dbReference>
<feature type="transmembrane region" description="Helical" evidence="6">
    <location>
        <begin position="133"/>
        <end position="150"/>
    </location>
</feature>
<comment type="subcellular location">
    <subcellularLocation>
        <location evidence="1">Cell membrane</location>
        <topology evidence="1">Multi-pass membrane protein</topology>
    </subcellularLocation>
</comment>
<keyword evidence="3 6" id="KW-1133">Transmembrane helix</keyword>
<feature type="transmembrane region" description="Helical" evidence="6">
    <location>
        <begin position="97"/>
        <end position="121"/>
    </location>
</feature>
<accession>A0ABR9P745</accession>
<feature type="transmembrane region" description="Helical" evidence="6">
    <location>
        <begin position="299"/>
        <end position="318"/>
    </location>
</feature>
<feature type="transmembrane region" description="Helical" evidence="6">
    <location>
        <begin position="69"/>
        <end position="91"/>
    </location>
</feature>
<evidence type="ECO:0000256" key="3">
    <source>
        <dbReference type="ARBA" id="ARBA00022989"/>
    </source>
</evidence>
<sequence>MAPRPRLWIALLSAMALTNQLSVNIVRPATTYKVDELGGDTTVVGLIAAAYAVVPLVSAMSVGRLAQRLPALSGLMAGGFLTMLAGAAAIALSPAVWAMFAGTALLGFGQLVFTIGGQSAVGRIAGERRLDSGFGWFTAGVSAGQMLGPPTAGWIMVRPDSAPFPGGSDAAIAFGGLVVLPALAVLAASVLRSHKGTGTATGGAFPTKGVPHGSGPGSRPEHVSARQILRRPGVGSHVVASSGLLALTDILVAFVPLLGEEAGLSPVVVGLLLAMRGVGSLLSRVLLGTLTARVRRETLLTASLVCSAASFTAFPFTLGHPGAAGVLMVIGGFFLGLGQPLTMSLVALAVPPGWRPPALALRLVGNRLGQVVVPVAAGAIAAPAGPAGAVWLGSGLLMVSVAERRLSPGRRKGEEI</sequence>
<comment type="caution">
    <text evidence="8">The sequence shown here is derived from an EMBL/GenBank/DDBJ whole genome shotgun (WGS) entry which is preliminary data.</text>
</comment>
<feature type="region of interest" description="Disordered" evidence="5">
    <location>
        <begin position="199"/>
        <end position="221"/>
    </location>
</feature>
<protein>
    <submittedName>
        <fullName evidence="8">MFS transporter</fullName>
    </submittedName>
</protein>
<dbReference type="InterPro" id="IPR052528">
    <property type="entry name" value="Sugar_transport-like"/>
</dbReference>
<proteinExistence type="predicted"/>
<evidence type="ECO:0000259" key="7">
    <source>
        <dbReference type="PROSITE" id="PS50850"/>
    </source>
</evidence>
<dbReference type="RefSeq" id="WP_193122272.1">
    <property type="nucleotide sequence ID" value="NZ_JADBGI010000010.1"/>
</dbReference>
<reference evidence="8 9" key="1">
    <citation type="submission" date="2020-09" db="EMBL/GenBank/DDBJ databases">
        <title>Diversity and distribution of actinomycetes associated with coral in the coast of Hainan.</title>
        <authorList>
            <person name="Li F."/>
        </authorList>
    </citation>
    <scope>NUCLEOTIDE SEQUENCE [LARGE SCALE GENOMIC DNA]</scope>
    <source>
        <strain evidence="8 9">HNM0947</strain>
    </source>
</reference>
<feature type="transmembrane region" description="Helical" evidence="6">
    <location>
        <begin position="264"/>
        <end position="287"/>
    </location>
</feature>
<evidence type="ECO:0000256" key="4">
    <source>
        <dbReference type="ARBA" id="ARBA00023136"/>
    </source>
</evidence>
<dbReference type="Pfam" id="PF07690">
    <property type="entry name" value="MFS_1"/>
    <property type="match status" value="2"/>
</dbReference>